<evidence type="ECO:0000256" key="8">
    <source>
        <dbReference type="SAM" id="MobiDB-lite"/>
    </source>
</evidence>
<sequence>MSNYPGSSSWGNAPPPPSSSSDGQGPAGGSMDHHQPPPVPAGAGGYSGVPDSFDEARDGGLGWGSGDRSAMYNMSAGWGRPKHKQEVREGDWFCNTCGDHQFARNEYCRSCGAPKGAPPPDPATLEAEYMAAAAAYQMMSAYGMPAYDPYSSGGDPAGGMPMWPAWGGWGGWPGYYGKGKGGGGQVRRPGDWDCPNCGDMNFASRQVCRKCGTPHSFAASAGPEGAAAGPSTGASSLESTAALPDYSGAQESRPRSRSRSRDRRF</sequence>
<evidence type="ECO:0000256" key="4">
    <source>
        <dbReference type="ARBA" id="ARBA00022833"/>
    </source>
</evidence>
<feature type="compositionally biased region" description="Low complexity" evidence="8">
    <location>
        <begin position="219"/>
        <end position="236"/>
    </location>
</feature>
<feature type="region of interest" description="Disordered" evidence="8">
    <location>
        <begin position="219"/>
        <end position="265"/>
    </location>
</feature>
<dbReference type="EMBL" id="JABAHT010000460">
    <property type="protein sequence ID" value="KAF4655549.1"/>
    <property type="molecule type" value="Genomic_DNA"/>
</dbReference>
<name>A0A7J6MS26_PEROL</name>
<evidence type="ECO:0000313" key="13">
    <source>
        <dbReference type="Proteomes" id="UP000572268"/>
    </source>
</evidence>
<dbReference type="GO" id="GO:0003723">
    <property type="term" value="F:RNA binding"/>
    <property type="evidence" value="ECO:0007669"/>
    <property type="project" value="UniProtKB-KW"/>
</dbReference>
<dbReference type="GO" id="GO:0006355">
    <property type="term" value="P:regulation of DNA-templated transcription"/>
    <property type="evidence" value="ECO:0007669"/>
    <property type="project" value="InterPro"/>
</dbReference>
<organism evidence="11 13">
    <name type="scientific">Perkinsus olseni</name>
    <name type="common">Perkinsus atlanticus</name>
    <dbReference type="NCBI Taxonomy" id="32597"/>
    <lineage>
        <taxon>Eukaryota</taxon>
        <taxon>Sar</taxon>
        <taxon>Alveolata</taxon>
        <taxon>Perkinsozoa</taxon>
        <taxon>Perkinsea</taxon>
        <taxon>Perkinsida</taxon>
        <taxon>Perkinsidae</taxon>
        <taxon>Perkinsus</taxon>
    </lineage>
</organism>
<keyword evidence="3 7" id="KW-0863">Zinc-finger</keyword>
<feature type="domain" description="RanBP2-type" evidence="9">
    <location>
        <begin position="88"/>
        <end position="117"/>
    </location>
</feature>
<evidence type="ECO:0000256" key="2">
    <source>
        <dbReference type="ARBA" id="ARBA00022723"/>
    </source>
</evidence>
<dbReference type="AlphaFoldDB" id="A0A7J6MS26"/>
<feature type="domain" description="RanBP2-type" evidence="9">
    <location>
        <begin position="188"/>
        <end position="217"/>
    </location>
</feature>
<keyword evidence="6" id="KW-0539">Nucleus</keyword>
<feature type="compositionally biased region" description="Basic residues" evidence="8">
    <location>
        <begin position="255"/>
        <end position="265"/>
    </location>
</feature>
<reference evidence="12 13" key="1">
    <citation type="submission" date="2020-04" db="EMBL/GenBank/DDBJ databases">
        <title>Perkinsus olseni comparative genomics.</title>
        <authorList>
            <person name="Bogema D.R."/>
        </authorList>
    </citation>
    <scope>NUCLEOTIDE SEQUENCE [LARGE SCALE GENOMIC DNA]</scope>
    <source>
        <strain evidence="10">ATCC PRA-179</strain>
        <strain evidence="11">ATCC PRA-31</strain>
    </source>
</reference>
<proteinExistence type="predicted"/>
<dbReference type="OrthoDB" id="430695at2759"/>
<dbReference type="InterPro" id="IPR034870">
    <property type="entry name" value="TET_fam"/>
</dbReference>
<keyword evidence="2" id="KW-0479">Metal-binding</keyword>
<accession>A0A7J6MS26</accession>
<dbReference type="PANTHER" id="PTHR23238">
    <property type="entry name" value="RNA BINDING PROTEIN"/>
    <property type="match status" value="1"/>
</dbReference>
<evidence type="ECO:0000256" key="7">
    <source>
        <dbReference type="PROSITE-ProRule" id="PRU00322"/>
    </source>
</evidence>
<dbReference type="EMBL" id="JABANN010000031">
    <property type="protein sequence ID" value="KAF4674373.1"/>
    <property type="molecule type" value="Genomic_DNA"/>
</dbReference>
<evidence type="ECO:0000259" key="9">
    <source>
        <dbReference type="PROSITE" id="PS50199"/>
    </source>
</evidence>
<dbReference type="PROSITE" id="PS50199">
    <property type="entry name" value="ZF_RANBP2_2"/>
    <property type="match status" value="2"/>
</dbReference>
<evidence type="ECO:0000256" key="6">
    <source>
        <dbReference type="ARBA" id="ARBA00023242"/>
    </source>
</evidence>
<evidence type="ECO:0000256" key="3">
    <source>
        <dbReference type="ARBA" id="ARBA00022771"/>
    </source>
</evidence>
<keyword evidence="5" id="KW-0694">RNA-binding</keyword>
<evidence type="ECO:0000313" key="11">
    <source>
        <dbReference type="EMBL" id="KAF4674373.1"/>
    </source>
</evidence>
<evidence type="ECO:0000256" key="1">
    <source>
        <dbReference type="ARBA" id="ARBA00004123"/>
    </source>
</evidence>
<dbReference type="GO" id="GO:0005634">
    <property type="term" value="C:nucleus"/>
    <property type="evidence" value="ECO:0007669"/>
    <property type="project" value="UniProtKB-SubCell"/>
</dbReference>
<evidence type="ECO:0000256" key="5">
    <source>
        <dbReference type="ARBA" id="ARBA00022884"/>
    </source>
</evidence>
<evidence type="ECO:0000313" key="12">
    <source>
        <dbReference type="Proteomes" id="UP000570595"/>
    </source>
</evidence>
<gene>
    <name evidence="11" type="ORF">FOL46_005154</name>
    <name evidence="10" type="ORF">FOZ61_007523</name>
</gene>
<comment type="subcellular location">
    <subcellularLocation>
        <location evidence="1">Nucleus</location>
    </subcellularLocation>
</comment>
<protein>
    <recommendedName>
        <fullName evidence="9">RanBP2-type domain-containing protein</fullName>
    </recommendedName>
</protein>
<dbReference type="InterPro" id="IPR001876">
    <property type="entry name" value="Znf_RanBP2"/>
</dbReference>
<dbReference type="Gene3D" id="4.10.1060.10">
    <property type="entry name" value="Zinc finger, RanBP2-type"/>
    <property type="match status" value="2"/>
</dbReference>
<keyword evidence="4" id="KW-0862">Zinc</keyword>
<dbReference type="GO" id="GO:0008270">
    <property type="term" value="F:zinc ion binding"/>
    <property type="evidence" value="ECO:0007669"/>
    <property type="project" value="UniProtKB-KW"/>
</dbReference>
<dbReference type="Proteomes" id="UP000572268">
    <property type="component" value="Unassembled WGS sequence"/>
</dbReference>
<dbReference type="SUPFAM" id="SSF90209">
    <property type="entry name" value="Ran binding protein zinc finger-like"/>
    <property type="match status" value="2"/>
</dbReference>
<feature type="compositionally biased region" description="Low complexity" evidence="8">
    <location>
        <begin position="1"/>
        <end position="12"/>
    </location>
</feature>
<comment type="caution">
    <text evidence="11">The sequence shown here is derived from an EMBL/GenBank/DDBJ whole genome shotgun (WGS) entry which is preliminary data.</text>
</comment>
<feature type="region of interest" description="Disordered" evidence="8">
    <location>
        <begin position="1"/>
        <end position="64"/>
    </location>
</feature>
<dbReference type="Pfam" id="PF00641">
    <property type="entry name" value="Zn_ribbon_RanBP"/>
    <property type="match status" value="2"/>
</dbReference>
<evidence type="ECO:0000313" key="10">
    <source>
        <dbReference type="EMBL" id="KAF4655549.1"/>
    </source>
</evidence>
<dbReference type="InterPro" id="IPR036443">
    <property type="entry name" value="Znf_RanBP2_sf"/>
</dbReference>
<dbReference type="Proteomes" id="UP000570595">
    <property type="component" value="Unassembled WGS sequence"/>
</dbReference>
<dbReference type="PROSITE" id="PS01358">
    <property type="entry name" value="ZF_RANBP2_1"/>
    <property type="match status" value="1"/>
</dbReference>
<dbReference type="SMART" id="SM00547">
    <property type="entry name" value="ZnF_RBZ"/>
    <property type="match status" value="2"/>
</dbReference>